<sequence>MSYNLRDGGLDGGTGSAEGWRDDTRLKAQMALLRSLRPDLLALQEAKWGLHGSSRLKQVAKWLDMTWTSLAPSNFYGCDIAVLVRESNDLAVTNERHLTGPPFVHAHADIELRVTGHVGRLHFMAGHAAPSSPTMRLAESEMVGVYRHLDVIYVADFNAAAIGEDPDVTGVDPLQVARKLDTRPAEELAAAGFCDVGAHVGDRAPTVGHTGQGQLAYRCDRIYTTLPRDRIVGYHVVQEERPLSDHRPVCADIAVGR</sequence>
<keyword evidence="2" id="KW-0255">Endonuclease</keyword>
<accession>A0ABS3S549</accession>
<feature type="domain" description="Endonuclease/exonuclease/phosphatase" evidence="1">
    <location>
        <begin position="1"/>
        <end position="246"/>
    </location>
</feature>
<dbReference type="Proteomes" id="UP000680206">
    <property type="component" value="Unassembled WGS sequence"/>
</dbReference>
<evidence type="ECO:0000313" key="2">
    <source>
        <dbReference type="EMBL" id="MBO2464001.1"/>
    </source>
</evidence>
<dbReference type="RefSeq" id="WP_208250158.1">
    <property type="nucleotide sequence ID" value="NZ_JAGEPF010000032.1"/>
</dbReference>
<keyword evidence="3" id="KW-1185">Reference proteome</keyword>
<evidence type="ECO:0000259" key="1">
    <source>
        <dbReference type="Pfam" id="PF03372"/>
    </source>
</evidence>
<proteinExistence type="predicted"/>
<protein>
    <submittedName>
        <fullName evidence="2">Endonuclease/exonuclease/phosphatase family protein</fullName>
    </submittedName>
</protein>
<dbReference type="EMBL" id="JAGEPF010000032">
    <property type="protein sequence ID" value="MBO2464001.1"/>
    <property type="molecule type" value="Genomic_DNA"/>
</dbReference>
<dbReference type="SUPFAM" id="SSF56219">
    <property type="entry name" value="DNase I-like"/>
    <property type="match status" value="1"/>
</dbReference>
<reference evidence="2 3" key="1">
    <citation type="submission" date="2021-03" db="EMBL/GenBank/DDBJ databases">
        <title>Actinomadura violae sp. nov., isolated from lichen in Thailand.</title>
        <authorList>
            <person name="Kanchanasin P."/>
            <person name="Saeng-In P."/>
            <person name="Phongsopitanun W."/>
            <person name="Yuki M."/>
            <person name="Kudo T."/>
            <person name="Ohkuma M."/>
            <person name="Tanasupawat S."/>
        </authorList>
    </citation>
    <scope>NUCLEOTIDE SEQUENCE [LARGE SCALE GENOMIC DNA]</scope>
    <source>
        <strain evidence="2 3">LCR2-06</strain>
    </source>
</reference>
<dbReference type="InterPro" id="IPR005135">
    <property type="entry name" value="Endo/exonuclease/phosphatase"/>
</dbReference>
<name>A0ABS3S549_9ACTN</name>
<keyword evidence="2" id="KW-0378">Hydrolase</keyword>
<dbReference type="InterPro" id="IPR036691">
    <property type="entry name" value="Endo/exonu/phosph_ase_sf"/>
</dbReference>
<dbReference type="Gene3D" id="3.60.10.10">
    <property type="entry name" value="Endonuclease/exonuclease/phosphatase"/>
    <property type="match status" value="1"/>
</dbReference>
<dbReference type="Pfam" id="PF03372">
    <property type="entry name" value="Exo_endo_phos"/>
    <property type="match status" value="1"/>
</dbReference>
<dbReference type="GO" id="GO:0004519">
    <property type="term" value="F:endonuclease activity"/>
    <property type="evidence" value="ECO:0007669"/>
    <property type="project" value="UniProtKB-KW"/>
</dbReference>
<comment type="caution">
    <text evidence="2">The sequence shown here is derived from an EMBL/GenBank/DDBJ whole genome shotgun (WGS) entry which is preliminary data.</text>
</comment>
<gene>
    <name evidence="2" type="ORF">J4709_41175</name>
</gene>
<keyword evidence="2" id="KW-0540">Nuclease</keyword>
<organism evidence="2 3">
    <name type="scientific">Actinomadura violacea</name>
    <dbReference type="NCBI Taxonomy" id="2819934"/>
    <lineage>
        <taxon>Bacteria</taxon>
        <taxon>Bacillati</taxon>
        <taxon>Actinomycetota</taxon>
        <taxon>Actinomycetes</taxon>
        <taxon>Streptosporangiales</taxon>
        <taxon>Thermomonosporaceae</taxon>
        <taxon>Actinomadura</taxon>
    </lineage>
</organism>
<evidence type="ECO:0000313" key="3">
    <source>
        <dbReference type="Proteomes" id="UP000680206"/>
    </source>
</evidence>